<dbReference type="EMBL" id="MU006704">
    <property type="protein sequence ID" value="KAF2631369.1"/>
    <property type="molecule type" value="Genomic_DNA"/>
</dbReference>
<proteinExistence type="predicted"/>
<accession>A0ACB6SBD1</accession>
<protein>
    <submittedName>
        <fullName evidence="1">Uncharacterized protein</fullName>
    </submittedName>
</protein>
<gene>
    <name evidence="1" type="ORF">BU25DRAFT_418182</name>
</gene>
<reference evidence="1" key="1">
    <citation type="journal article" date="2020" name="Stud. Mycol.">
        <title>101 Dothideomycetes genomes: a test case for predicting lifestyles and emergence of pathogens.</title>
        <authorList>
            <person name="Haridas S."/>
            <person name="Albert R."/>
            <person name="Binder M."/>
            <person name="Bloem J."/>
            <person name="Labutti K."/>
            <person name="Salamov A."/>
            <person name="Andreopoulos B."/>
            <person name="Baker S."/>
            <person name="Barry K."/>
            <person name="Bills G."/>
            <person name="Bluhm B."/>
            <person name="Cannon C."/>
            <person name="Castanera R."/>
            <person name="Culley D."/>
            <person name="Daum C."/>
            <person name="Ezra D."/>
            <person name="Gonzalez J."/>
            <person name="Henrissat B."/>
            <person name="Kuo A."/>
            <person name="Liang C."/>
            <person name="Lipzen A."/>
            <person name="Lutzoni F."/>
            <person name="Magnuson J."/>
            <person name="Mondo S."/>
            <person name="Nolan M."/>
            <person name="Ohm R."/>
            <person name="Pangilinan J."/>
            <person name="Park H.-J."/>
            <person name="Ramirez L."/>
            <person name="Alfaro M."/>
            <person name="Sun H."/>
            <person name="Tritt A."/>
            <person name="Yoshinaga Y."/>
            <person name="Zwiers L.-H."/>
            <person name="Turgeon B."/>
            <person name="Goodwin S."/>
            <person name="Spatafora J."/>
            <person name="Crous P."/>
            <person name="Grigoriev I."/>
        </authorList>
    </citation>
    <scope>NUCLEOTIDE SEQUENCE</scope>
    <source>
        <strain evidence="1">CBS 525.71</strain>
    </source>
</reference>
<keyword evidence="2" id="KW-1185">Reference proteome</keyword>
<organism evidence="1 2">
    <name type="scientific">Macroventuria anomochaeta</name>
    <dbReference type="NCBI Taxonomy" id="301207"/>
    <lineage>
        <taxon>Eukaryota</taxon>
        <taxon>Fungi</taxon>
        <taxon>Dikarya</taxon>
        <taxon>Ascomycota</taxon>
        <taxon>Pezizomycotina</taxon>
        <taxon>Dothideomycetes</taxon>
        <taxon>Pleosporomycetidae</taxon>
        <taxon>Pleosporales</taxon>
        <taxon>Pleosporineae</taxon>
        <taxon>Didymellaceae</taxon>
        <taxon>Macroventuria</taxon>
    </lineage>
</organism>
<comment type="caution">
    <text evidence="1">The sequence shown here is derived from an EMBL/GenBank/DDBJ whole genome shotgun (WGS) entry which is preliminary data.</text>
</comment>
<dbReference type="Proteomes" id="UP000799754">
    <property type="component" value="Unassembled WGS sequence"/>
</dbReference>
<name>A0ACB6SBD1_9PLEO</name>
<sequence length="840" mass="94345">MFSSTENIWSGNLTPAHEAAPTLPWEPAPQERKTDYDAYPTASRDDLAKMVNLLATGIPPLESGPEPDGEDNNETEHPVRETDQNDREIQGTGNRDSGYAEGQHPQNEEEPVDDEEQLTWFGSHLCLALHTLLPPEENSPPNNGHEHFTTPNSGSNIEEEMIEVEPWYPLFHSLPHISPTSSLSTSAIVLRDGDDNASHDFALDGPRTTTLLILEQDINATIDEVCSSYRGIRIITPDLRDEREANPYPKPLCPSSRPPLPNGDQRRRSTDSPSTKRWSYIPTGAPERFNTFPRQRRNAVSGPSESVELYDEDGFLNESLLQRRFSTHDSPLADEVARRYSPGPDESYEQSSAVLENADKLRDESEGLDDEAGRYSLDPEAFYRPSATHLTTTNPLRNGIQEGGASADYPAPRYMTEGLMRKELNRRRRGEALRNAALRAEKIMLERKVSSFSWNSGVVEQDVPYSRDIADAEKKRAIAEAKEKSAIAEAKEECRDKKQRQETRLSVRGNYFELQASRIHNRIHSRVVRETIARNSLHDVGDDLNVHEAPLLRRTVSLTVEPIVHSNGIDNEYSVEVARRRIADASNVRRDPIERQESIIEITNSLPEAQATVSERQGAIPQNSWEHVQYSAQMNNDAVNELRIHKTFTQRYAVSTDFEPIADPLGPTIGGGQKRIVGTKELARAPRIEVDPSGMLQPVSANYCSRCNCTHPRRPANAQDSVIMEPCSSKDEKIAEGKCNLMRVHRVAKAQSSAIKKLDVVVDEKIAVGVNAEKDNEDAEGGEKELRWYWPFGRRIRKPALRNVSTDGKKDVKKGELWNWKPKAERRKLSKCPPNAPPAM</sequence>
<evidence type="ECO:0000313" key="2">
    <source>
        <dbReference type="Proteomes" id="UP000799754"/>
    </source>
</evidence>
<evidence type="ECO:0000313" key="1">
    <source>
        <dbReference type="EMBL" id="KAF2631369.1"/>
    </source>
</evidence>